<evidence type="ECO:0000256" key="3">
    <source>
        <dbReference type="ARBA" id="ARBA00022692"/>
    </source>
</evidence>
<keyword evidence="2" id="KW-1003">Cell membrane</keyword>
<keyword evidence="4 6" id="KW-1133">Transmembrane helix</keyword>
<dbReference type="AlphaFoldDB" id="A0A450WDG5"/>
<dbReference type="EMBL" id="CAADFN010000012">
    <property type="protein sequence ID" value="VFK15055.1"/>
    <property type="molecule type" value="Genomic_DNA"/>
</dbReference>
<feature type="transmembrane region" description="Helical" evidence="6">
    <location>
        <begin position="81"/>
        <end position="100"/>
    </location>
</feature>
<dbReference type="Pfam" id="PF02653">
    <property type="entry name" value="BPD_transp_2"/>
    <property type="match status" value="1"/>
</dbReference>
<evidence type="ECO:0000256" key="1">
    <source>
        <dbReference type="ARBA" id="ARBA00004429"/>
    </source>
</evidence>
<gene>
    <name evidence="7" type="ORF">BECKLFY1418C_GA0070996_101245</name>
</gene>
<feature type="transmembrane region" description="Helical" evidence="6">
    <location>
        <begin position="157"/>
        <end position="180"/>
    </location>
</feature>
<dbReference type="InterPro" id="IPR001851">
    <property type="entry name" value="ABC_transp_permease"/>
</dbReference>
<protein>
    <submittedName>
        <fullName evidence="7">ABC-type branched-chain amino acid transport system, permease component</fullName>
    </submittedName>
</protein>
<evidence type="ECO:0000256" key="5">
    <source>
        <dbReference type="ARBA" id="ARBA00023136"/>
    </source>
</evidence>
<feature type="transmembrane region" description="Helical" evidence="6">
    <location>
        <begin position="216"/>
        <end position="238"/>
    </location>
</feature>
<reference evidence="7" key="1">
    <citation type="submission" date="2019-02" db="EMBL/GenBank/DDBJ databases">
        <authorList>
            <person name="Gruber-Vodicka R. H."/>
            <person name="Seah K. B. B."/>
        </authorList>
    </citation>
    <scope>NUCLEOTIDE SEQUENCE</scope>
    <source>
        <strain evidence="7">BECK_BY7</strain>
    </source>
</reference>
<feature type="transmembrane region" description="Helical" evidence="6">
    <location>
        <begin position="57"/>
        <end position="75"/>
    </location>
</feature>
<proteinExistence type="predicted"/>
<dbReference type="PANTHER" id="PTHR30482:SF17">
    <property type="entry name" value="ABC TRANSPORTER ATP-BINDING PROTEIN"/>
    <property type="match status" value="1"/>
</dbReference>
<keyword evidence="3 6" id="KW-0812">Transmembrane</keyword>
<feature type="transmembrane region" description="Helical" evidence="6">
    <location>
        <begin position="244"/>
        <end position="271"/>
    </location>
</feature>
<feature type="transmembrane region" description="Helical" evidence="6">
    <location>
        <begin position="7"/>
        <end position="25"/>
    </location>
</feature>
<dbReference type="PANTHER" id="PTHR30482">
    <property type="entry name" value="HIGH-AFFINITY BRANCHED-CHAIN AMINO ACID TRANSPORT SYSTEM PERMEASE"/>
    <property type="match status" value="1"/>
</dbReference>
<evidence type="ECO:0000256" key="2">
    <source>
        <dbReference type="ARBA" id="ARBA00022475"/>
    </source>
</evidence>
<dbReference type="GO" id="GO:0015658">
    <property type="term" value="F:branched-chain amino acid transmembrane transporter activity"/>
    <property type="evidence" value="ECO:0007669"/>
    <property type="project" value="InterPro"/>
</dbReference>
<comment type="subcellular location">
    <subcellularLocation>
        <location evidence="1">Cell inner membrane</location>
        <topology evidence="1">Multi-pass membrane protein</topology>
    </subcellularLocation>
</comment>
<name>A0A450WDG5_9GAMM</name>
<dbReference type="InterPro" id="IPR043428">
    <property type="entry name" value="LivM-like"/>
</dbReference>
<dbReference type="GO" id="GO:0005886">
    <property type="term" value="C:plasma membrane"/>
    <property type="evidence" value="ECO:0007669"/>
    <property type="project" value="UniProtKB-SubCell"/>
</dbReference>
<sequence length="319" mass="34566">MEIKRSTVGGSVVFLAIIIIVFAVLDPFRRDVIIAAACFALCAASFDYASGFAGLRSLGPIIPFGIGAYLNGYLIREGAQLTLSLPIVFIVTALIGFLLYRTLIGSREDTSTWVVFGLIASLMLEQFARLSINILGGSNGLIIPRYFGNGANSEHDIFLFYGIVLGVLVIGIGYLGYAVYSRRGALLLLLQHDPDRLKAIGYYPHRKRAIVILQQWGISSIAGAIYVSTVGAVDPSIFGLDNNLTILIAAVAFGEKSIMRPALAAFCILFFENIAGSIFVGYQTLILGIVFILTLYFYDGNKLRGDVPRLSLGTFGIRL</sequence>
<dbReference type="CDD" id="cd06581">
    <property type="entry name" value="TM_PBP1_LivM_like"/>
    <property type="match status" value="1"/>
</dbReference>
<evidence type="ECO:0000256" key="6">
    <source>
        <dbReference type="SAM" id="Phobius"/>
    </source>
</evidence>
<organism evidence="7">
    <name type="scientific">Candidatus Kentrum sp. LFY</name>
    <dbReference type="NCBI Taxonomy" id="2126342"/>
    <lineage>
        <taxon>Bacteria</taxon>
        <taxon>Pseudomonadati</taxon>
        <taxon>Pseudomonadota</taxon>
        <taxon>Gammaproteobacteria</taxon>
        <taxon>Candidatus Kentrum</taxon>
    </lineage>
</organism>
<keyword evidence="5 6" id="KW-0472">Membrane</keyword>
<evidence type="ECO:0000313" key="7">
    <source>
        <dbReference type="EMBL" id="VFK15055.1"/>
    </source>
</evidence>
<evidence type="ECO:0000256" key="4">
    <source>
        <dbReference type="ARBA" id="ARBA00022989"/>
    </source>
</evidence>
<accession>A0A450WDG5</accession>
<feature type="transmembrane region" description="Helical" evidence="6">
    <location>
        <begin position="278"/>
        <end position="298"/>
    </location>
</feature>